<sequence length="326" mass="36192">MEESLKKEFRDAGRANSKKKEIAASTKDRKGTCDPLVTKAIKHRLPPLSRSLPFSGQLGGAIRVAAHISQPRRAVDLDQACSGVHTYVPSSGSISSKDDFIWGFNSEREKTLDFRTSSSLWGTFILSKYKLKAALINNLQAPLSCSHTWRRVLHIKDQADHHIGVLVRNGESSYWQDQWLPCGRLASLYPFHPTNDLSVRDALASEDCRGILLQHSPWPVHLQQDQQDIYRLCNRFLALDDKQEGRAPVVLTIDGASHGNPGLSASGGILRFPDEVDGLAEGKLEVYVSWTNYQSQLFVVLKGPELSIIPLVLSAALYKARIAKQA</sequence>
<protein>
    <submittedName>
        <fullName evidence="1">Uncharacterized protein</fullName>
    </submittedName>
</protein>
<organism evidence="1 2">
    <name type="scientific">Catharanthus roseus</name>
    <name type="common">Madagascar periwinkle</name>
    <name type="synonym">Vinca rosea</name>
    <dbReference type="NCBI Taxonomy" id="4058"/>
    <lineage>
        <taxon>Eukaryota</taxon>
        <taxon>Viridiplantae</taxon>
        <taxon>Streptophyta</taxon>
        <taxon>Embryophyta</taxon>
        <taxon>Tracheophyta</taxon>
        <taxon>Spermatophyta</taxon>
        <taxon>Magnoliopsida</taxon>
        <taxon>eudicotyledons</taxon>
        <taxon>Gunneridae</taxon>
        <taxon>Pentapetalae</taxon>
        <taxon>asterids</taxon>
        <taxon>lamiids</taxon>
        <taxon>Gentianales</taxon>
        <taxon>Apocynaceae</taxon>
        <taxon>Rauvolfioideae</taxon>
        <taxon>Vinceae</taxon>
        <taxon>Catharanthinae</taxon>
        <taxon>Catharanthus</taxon>
    </lineage>
</organism>
<evidence type="ECO:0000313" key="1">
    <source>
        <dbReference type="EMBL" id="KAI5664289.1"/>
    </source>
</evidence>
<keyword evidence="2" id="KW-1185">Reference proteome</keyword>
<name>A0ACC0AVY3_CATRO</name>
<dbReference type="Proteomes" id="UP001060085">
    <property type="component" value="Linkage Group LG05"/>
</dbReference>
<gene>
    <name evidence="1" type="ORF">M9H77_23612</name>
</gene>
<proteinExistence type="predicted"/>
<evidence type="ECO:0000313" key="2">
    <source>
        <dbReference type="Proteomes" id="UP001060085"/>
    </source>
</evidence>
<accession>A0ACC0AVY3</accession>
<comment type="caution">
    <text evidence="1">The sequence shown here is derived from an EMBL/GenBank/DDBJ whole genome shotgun (WGS) entry which is preliminary data.</text>
</comment>
<reference evidence="2" key="1">
    <citation type="journal article" date="2023" name="Nat. Plants">
        <title>Single-cell RNA sequencing provides a high-resolution roadmap for understanding the multicellular compartmentation of specialized metabolism.</title>
        <authorList>
            <person name="Sun S."/>
            <person name="Shen X."/>
            <person name="Li Y."/>
            <person name="Li Y."/>
            <person name="Wang S."/>
            <person name="Li R."/>
            <person name="Zhang H."/>
            <person name="Shen G."/>
            <person name="Guo B."/>
            <person name="Wei J."/>
            <person name="Xu J."/>
            <person name="St-Pierre B."/>
            <person name="Chen S."/>
            <person name="Sun C."/>
        </authorList>
    </citation>
    <scope>NUCLEOTIDE SEQUENCE [LARGE SCALE GENOMIC DNA]</scope>
</reference>
<dbReference type="EMBL" id="CM044705">
    <property type="protein sequence ID" value="KAI5664289.1"/>
    <property type="molecule type" value="Genomic_DNA"/>
</dbReference>